<protein>
    <recommendedName>
        <fullName evidence="12">Vomeronasal type-1 receptor</fullName>
    </recommendedName>
</protein>
<feature type="domain" description="G-protein coupled receptors family 1 profile" evidence="14">
    <location>
        <begin position="23"/>
        <end position="294"/>
    </location>
</feature>
<dbReference type="InterPro" id="IPR004072">
    <property type="entry name" value="Vmron_rcpt_1"/>
</dbReference>
<gene>
    <name evidence="15" type="ORF">NXF25_013547</name>
</gene>
<evidence type="ECO:0000256" key="13">
    <source>
        <dbReference type="SAM" id="MobiDB-lite"/>
    </source>
</evidence>
<dbReference type="PANTHER" id="PTHR11394:SF137">
    <property type="entry name" value="C-X-C CHEMOKINE RECEPTOR TYPE 3 ISOFORM X1-RELATED"/>
    <property type="match status" value="1"/>
</dbReference>
<feature type="transmembrane region" description="Helical" evidence="12">
    <location>
        <begin position="183"/>
        <end position="208"/>
    </location>
</feature>
<dbReference type="InterPro" id="IPR000276">
    <property type="entry name" value="GPCR_Rhodpsn"/>
</dbReference>
<keyword evidence="16" id="KW-1185">Reference proteome</keyword>
<feature type="transmembrane region" description="Helical" evidence="12">
    <location>
        <begin position="6"/>
        <end position="35"/>
    </location>
</feature>
<name>A0AAW1B8P1_CROAD</name>
<keyword evidence="3 12" id="KW-1003">Cell membrane</keyword>
<evidence type="ECO:0000256" key="5">
    <source>
        <dbReference type="ARBA" id="ARBA00022606"/>
    </source>
</evidence>
<comment type="similarity">
    <text evidence="2 12">Belongs to the G-protein coupled receptor 1 family.</text>
</comment>
<reference evidence="15 16" key="1">
    <citation type="journal article" date="2024" name="Proc. Natl. Acad. Sci. U.S.A.">
        <title>The genetic regulatory architecture and epigenomic basis for age-related changes in rattlesnake venom.</title>
        <authorList>
            <person name="Hogan M.P."/>
            <person name="Holding M.L."/>
            <person name="Nystrom G.S."/>
            <person name="Colston T.J."/>
            <person name="Bartlett D.A."/>
            <person name="Mason A.J."/>
            <person name="Ellsworth S.A."/>
            <person name="Rautsaw R.M."/>
            <person name="Lawrence K.C."/>
            <person name="Strickland J.L."/>
            <person name="He B."/>
            <person name="Fraser P."/>
            <person name="Margres M.J."/>
            <person name="Gilbert D.M."/>
            <person name="Gibbs H.L."/>
            <person name="Parkinson C.L."/>
            <person name="Rokyta D.R."/>
        </authorList>
    </citation>
    <scope>NUCLEOTIDE SEQUENCE [LARGE SCALE GENOMIC DNA]</scope>
    <source>
        <strain evidence="15">DRR0105</strain>
    </source>
</reference>
<dbReference type="GO" id="GO:0019236">
    <property type="term" value="P:response to pheromone"/>
    <property type="evidence" value="ECO:0007669"/>
    <property type="project" value="UniProtKB-KW"/>
</dbReference>
<evidence type="ECO:0000313" key="15">
    <source>
        <dbReference type="EMBL" id="KAK9398578.1"/>
    </source>
</evidence>
<dbReference type="PRINTS" id="PR00237">
    <property type="entry name" value="GPCRRHODOPSN"/>
</dbReference>
<keyword evidence="6 12" id="KW-0812">Transmembrane</keyword>
<keyword evidence="8 12" id="KW-0297">G-protein coupled receptor</keyword>
<evidence type="ECO:0000256" key="1">
    <source>
        <dbReference type="ARBA" id="ARBA00004651"/>
    </source>
</evidence>
<evidence type="ECO:0000256" key="8">
    <source>
        <dbReference type="ARBA" id="ARBA00023040"/>
    </source>
</evidence>
<dbReference type="Gene3D" id="1.20.1070.10">
    <property type="entry name" value="Rhodopsin 7-helix transmembrane proteins"/>
    <property type="match status" value="1"/>
</dbReference>
<organism evidence="15 16">
    <name type="scientific">Crotalus adamanteus</name>
    <name type="common">Eastern diamondback rattlesnake</name>
    <dbReference type="NCBI Taxonomy" id="8729"/>
    <lineage>
        <taxon>Eukaryota</taxon>
        <taxon>Metazoa</taxon>
        <taxon>Chordata</taxon>
        <taxon>Craniata</taxon>
        <taxon>Vertebrata</taxon>
        <taxon>Euteleostomi</taxon>
        <taxon>Lepidosauria</taxon>
        <taxon>Squamata</taxon>
        <taxon>Bifurcata</taxon>
        <taxon>Unidentata</taxon>
        <taxon>Episquamata</taxon>
        <taxon>Toxicofera</taxon>
        <taxon>Serpentes</taxon>
        <taxon>Colubroidea</taxon>
        <taxon>Viperidae</taxon>
        <taxon>Crotalinae</taxon>
        <taxon>Crotalus</taxon>
    </lineage>
</organism>
<sequence length="329" mass="37739">MASNFMFITSILIYVSSFVGMIGNLIVLFAFLTHAIRHKALQPLDRIIVNMGVVNFFLCCYKAIPGMLVFSSTKVFGEEGCRVLLYSYHTLRLISIWSVENLSFLHLIKIRRPNCRWTTFIHRHQARYVNGTIIGCWVVSVLMHIPYLQYDKTRLQRNKTIAFLASSTCLRSTDSFYIKFSTYASISLDTVLILLVVTLNGFIIDLLWKHHRRIKASSSITGSGWNKHTAQATKILLSLLSIYVVCWISNDVVWLMIVLGYQRNNLENSFLSALYGIISSIYYSASSYVVVFGYKKKRRRKGKVRTNGDSEKLGGRDRGREGRREGMLR</sequence>
<evidence type="ECO:0000256" key="12">
    <source>
        <dbReference type="RuleBase" id="RU364061"/>
    </source>
</evidence>
<comment type="caution">
    <text evidence="15">The sequence shown here is derived from an EMBL/GenBank/DDBJ whole genome shotgun (WGS) entry which is preliminary data.</text>
</comment>
<evidence type="ECO:0000256" key="7">
    <source>
        <dbReference type="ARBA" id="ARBA00022989"/>
    </source>
</evidence>
<comment type="subcellular location">
    <subcellularLocation>
        <location evidence="1 12">Cell membrane</location>
        <topology evidence="1 12">Multi-pass membrane protein</topology>
    </subcellularLocation>
</comment>
<evidence type="ECO:0000256" key="6">
    <source>
        <dbReference type="ARBA" id="ARBA00022692"/>
    </source>
</evidence>
<accession>A0AAW1B8P1</accession>
<proteinExistence type="inferred from homology"/>
<dbReference type="PANTHER" id="PTHR11394">
    <property type="entry name" value="TASTE RECEPTOR TYPE 2"/>
    <property type="match status" value="1"/>
</dbReference>
<evidence type="ECO:0000256" key="3">
    <source>
        <dbReference type="ARBA" id="ARBA00022475"/>
    </source>
</evidence>
<dbReference type="Proteomes" id="UP001474421">
    <property type="component" value="Unassembled WGS sequence"/>
</dbReference>
<keyword evidence="10 12" id="KW-0675">Receptor</keyword>
<evidence type="ECO:0000256" key="2">
    <source>
        <dbReference type="ARBA" id="ARBA00010663"/>
    </source>
</evidence>
<evidence type="ECO:0000313" key="16">
    <source>
        <dbReference type="Proteomes" id="UP001474421"/>
    </source>
</evidence>
<evidence type="ECO:0000259" key="14">
    <source>
        <dbReference type="PROSITE" id="PS50262"/>
    </source>
</evidence>
<feature type="transmembrane region" description="Helical" evidence="12">
    <location>
        <begin position="128"/>
        <end position="147"/>
    </location>
</feature>
<evidence type="ECO:0000256" key="4">
    <source>
        <dbReference type="ARBA" id="ARBA00022507"/>
    </source>
</evidence>
<dbReference type="GO" id="GO:0016503">
    <property type="term" value="F:pheromone receptor activity"/>
    <property type="evidence" value="ECO:0007669"/>
    <property type="project" value="InterPro"/>
</dbReference>
<dbReference type="AlphaFoldDB" id="A0AAW1B8P1"/>
<evidence type="ECO:0000256" key="9">
    <source>
        <dbReference type="ARBA" id="ARBA00023136"/>
    </source>
</evidence>
<dbReference type="GO" id="GO:0005886">
    <property type="term" value="C:plasma membrane"/>
    <property type="evidence" value="ECO:0007669"/>
    <property type="project" value="UniProtKB-SubCell"/>
</dbReference>
<feature type="transmembrane region" description="Helical" evidence="12">
    <location>
        <begin position="47"/>
        <end position="70"/>
    </location>
</feature>
<feature type="transmembrane region" description="Helical" evidence="12">
    <location>
        <begin position="235"/>
        <end position="261"/>
    </location>
</feature>
<keyword evidence="4 12" id="KW-0589">Pheromone response</keyword>
<feature type="compositionally biased region" description="Basic and acidic residues" evidence="13">
    <location>
        <begin position="306"/>
        <end position="329"/>
    </location>
</feature>
<keyword evidence="7 12" id="KW-1133">Transmembrane helix</keyword>
<dbReference type="EMBL" id="JAOTOJ010000007">
    <property type="protein sequence ID" value="KAK9398578.1"/>
    <property type="molecule type" value="Genomic_DNA"/>
</dbReference>
<dbReference type="InterPro" id="IPR017452">
    <property type="entry name" value="GPCR_Rhodpsn_7TM"/>
</dbReference>
<dbReference type="PROSITE" id="PS50262">
    <property type="entry name" value="G_PROTEIN_RECEP_F1_2"/>
    <property type="match status" value="1"/>
</dbReference>
<dbReference type="CDD" id="cd00637">
    <property type="entry name" value="7tm_classA_rhodopsin-like"/>
    <property type="match status" value="1"/>
</dbReference>
<evidence type="ECO:0000256" key="10">
    <source>
        <dbReference type="ARBA" id="ARBA00023170"/>
    </source>
</evidence>
<dbReference type="SUPFAM" id="SSF81321">
    <property type="entry name" value="Family A G protein-coupled receptor-like"/>
    <property type="match status" value="1"/>
</dbReference>
<evidence type="ECO:0000256" key="11">
    <source>
        <dbReference type="ARBA" id="ARBA00023224"/>
    </source>
</evidence>
<keyword evidence="9 12" id="KW-0472">Membrane</keyword>
<keyword evidence="5" id="KW-0716">Sensory transduction</keyword>
<feature type="region of interest" description="Disordered" evidence="13">
    <location>
        <begin position="303"/>
        <end position="329"/>
    </location>
</feature>
<feature type="transmembrane region" description="Helical" evidence="12">
    <location>
        <begin position="273"/>
        <end position="294"/>
    </location>
</feature>
<dbReference type="Pfam" id="PF03402">
    <property type="entry name" value="V1R"/>
    <property type="match status" value="1"/>
</dbReference>
<feature type="transmembrane region" description="Helical" evidence="12">
    <location>
        <begin position="90"/>
        <end position="108"/>
    </location>
</feature>
<keyword evidence="11 12" id="KW-0807">Transducer</keyword>